<evidence type="ECO:0000313" key="6">
    <source>
        <dbReference type="Proteomes" id="UP000236731"/>
    </source>
</evidence>
<dbReference type="SUPFAM" id="SSF46689">
    <property type="entry name" value="Homeodomain-like"/>
    <property type="match status" value="1"/>
</dbReference>
<dbReference type="InterPro" id="IPR011051">
    <property type="entry name" value="RmlC_Cupin_sf"/>
</dbReference>
<keyword evidence="6" id="KW-1185">Reference proteome</keyword>
<feature type="domain" description="HTH araC/xylS-type" evidence="4">
    <location>
        <begin position="188"/>
        <end position="286"/>
    </location>
</feature>
<dbReference type="SUPFAM" id="SSF51182">
    <property type="entry name" value="RmlC-like cupins"/>
    <property type="match status" value="1"/>
</dbReference>
<keyword evidence="2" id="KW-0238">DNA-binding</keyword>
<evidence type="ECO:0000313" key="5">
    <source>
        <dbReference type="EMBL" id="SEF85645.1"/>
    </source>
</evidence>
<reference evidence="6" key="1">
    <citation type="submission" date="2016-10" db="EMBL/GenBank/DDBJ databases">
        <authorList>
            <person name="Varghese N."/>
            <person name="Submissions S."/>
        </authorList>
    </citation>
    <scope>NUCLEOTIDE SEQUENCE [LARGE SCALE GENOMIC DNA]</scope>
    <source>
        <strain evidence="6">DSM 22361</strain>
    </source>
</reference>
<dbReference type="SMART" id="SM00342">
    <property type="entry name" value="HTH_ARAC"/>
    <property type="match status" value="1"/>
</dbReference>
<keyword evidence="3" id="KW-0804">Transcription</keyword>
<sequence>MGKFSNYKELHRDRFGLQQKDFVHAENLARRSKFYSWDVQNHTHKDIVQLFVIWSGSGILTTTNGRKELHAPFIVFIPTNTLHGFRFKEDSDGDLYSINASFFEKELAQPPLNDHILKNLRHIEFQDSPHWQEIHFLNSRIQTELSDINKNQQALTALLFLILLQLYRSTESTNKTSENLDQYTSQVQHFKRLVRSTIKNVSRVQDYASRMDISHVHLNRICHQVEHKNALQIIHELLIEETKEYLINSNFTIAEIAYLFHFKNPAHFTRLFKKIAGVTPKTFKQNTEH</sequence>
<evidence type="ECO:0000256" key="3">
    <source>
        <dbReference type="ARBA" id="ARBA00023163"/>
    </source>
</evidence>
<evidence type="ECO:0000256" key="1">
    <source>
        <dbReference type="ARBA" id="ARBA00023015"/>
    </source>
</evidence>
<dbReference type="Pfam" id="PF12833">
    <property type="entry name" value="HTH_18"/>
    <property type="match status" value="1"/>
</dbReference>
<dbReference type="AlphaFoldDB" id="A0A1H5VE54"/>
<dbReference type="PROSITE" id="PS01124">
    <property type="entry name" value="HTH_ARAC_FAMILY_2"/>
    <property type="match status" value="1"/>
</dbReference>
<dbReference type="RefSeq" id="WP_103905484.1">
    <property type="nucleotide sequence ID" value="NZ_CP049246.1"/>
</dbReference>
<evidence type="ECO:0000256" key="2">
    <source>
        <dbReference type="ARBA" id="ARBA00023125"/>
    </source>
</evidence>
<dbReference type="Proteomes" id="UP000236731">
    <property type="component" value="Unassembled WGS sequence"/>
</dbReference>
<keyword evidence="1" id="KW-0805">Transcription regulation</keyword>
<dbReference type="Gene3D" id="1.10.10.60">
    <property type="entry name" value="Homeodomain-like"/>
    <property type="match status" value="1"/>
</dbReference>
<protein>
    <submittedName>
        <fullName evidence="5">AraC family transcriptional regulator, transcriptional activator of pobA</fullName>
    </submittedName>
</protein>
<dbReference type="PANTHER" id="PTHR43280">
    <property type="entry name" value="ARAC-FAMILY TRANSCRIPTIONAL REGULATOR"/>
    <property type="match status" value="1"/>
</dbReference>
<dbReference type="InterPro" id="IPR009057">
    <property type="entry name" value="Homeodomain-like_sf"/>
</dbReference>
<dbReference type="GO" id="GO:0003700">
    <property type="term" value="F:DNA-binding transcription factor activity"/>
    <property type="evidence" value="ECO:0007669"/>
    <property type="project" value="InterPro"/>
</dbReference>
<dbReference type="PANTHER" id="PTHR43280:SF32">
    <property type="entry name" value="TRANSCRIPTIONAL REGULATORY PROTEIN"/>
    <property type="match status" value="1"/>
</dbReference>
<dbReference type="GO" id="GO:0043565">
    <property type="term" value="F:sequence-specific DNA binding"/>
    <property type="evidence" value="ECO:0007669"/>
    <property type="project" value="InterPro"/>
</dbReference>
<dbReference type="InterPro" id="IPR014710">
    <property type="entry name" value="RmlC-like_jellyroll"/>
</dbReference>
<dbReference type="EMBL" id="FNUT01000003">
    <property type="protein sequence ID" value="SEF85645.1"/>
    <property type="molecule type" value="Genomic_DNA"/>
</dbReference>
<gene>
    <name evidence="5" type="ORF">SAMN05421877_103108</name>
</gene>
<dbReference type="Gene3D" id="2.60.120.10">
    <property type="entry name" value="Jelly Rolls"/>
    <property type="match status" value="1"/>
</dbReference>
<name>A0A1H5VE54_9SPHI</name>
<accession>A0A1H5VE54</accession>
<evidence type="ECO:0000259" key="4">
    <source>
        <dbReference type="PROSITE" id="PS01124"/>
    </source>
</evidence>
<proteinExistence type="predicted"/>
<dbReference type="InterPro" id="IPR018060">
    <property type="entry name" value="HTH_AraC"/>
</dbReference>
<dbReference type="OrthoDB" id="511992at2"/>
<organism evidence="5 6">
    <name type="scientific">Sphingobacterium lactis</name>
    <dbReference type="NCBI Taxonomy" id="797291"/>
    <lineage>
        <taxon>Bacteria</taxon>
        <taxon>Pseudomonadati</taxon>
        <taxon>Bacteroidota</taxon>
        <taxon>Sphingobacteriia</taxon>
        <taxon>Sphingobacteriales</taxon>
        <taxon>Sphingobacteriaceae</taxon>
        <taxon>Sphingobacterium</taxon>
    </lineage>
</organism>